<reference evidence="2 3" key="1">
    <citation type="submission" date="2018-05" db="EMBL/GenBank/DDBJ databases">
        <title>A metagenomic window into the 2 km-deep terrestrial subsurface aquifer revealed taxonomically and functionally diverse microbial community comprising novel uncultured bacterial lineages.</title>
        <authorList>
            <person name="Kadnikov V.V."/>
            <person name="Mardanov A.V."/>
            <person name="Beletsky A.V."/>
            <person name="Banks D."/>
            <person name="Pimenov N.V."/>
            <person name="Frank Y.A."/>
            <person name="Karnachuk O.V."/>
            <person name="Ravin N.V."/>
        </authorList>
    </citation>
    <scope>NUCLEOTIDE SEQUENCE [LARGE SCALE GENOMIC DNA]</scope>
    <source>
        <strain evidence="2">BY</strain>
    </source>
</reference>
<feature type="transmembrane region" description="Helical" evidence="1">
    <location>
        <begin position="46"/>
        <end position="65"/>
    </location>
</feature>
<gene>
    <name evidence="2" type="ORF">BRCON_2128</name>
</gene>
<dbReference type="EMBL" id="CP030759">
    <property type="protein sequence ID" value="AXA36905.1"/>
    <property type="molecule type" value="Genomic_DNA"/>
</dbReference>
<keyword evidence="1" id="KW-0812">Transmembrane</keyword>
<feature type="transmembrane region" description="Helical" evidence="1">
    <location>
        <begin position="12"/>
        <end position="40"/>
    </location>
</feature>
<protein>
    <submittedName>
        <fullName evidence="2">Uncharacterized protein</fullName>
    </submittedName>
</protein>
<organism evidence="2 3">
    <name type="scientific">Sumerlaea chitinivorans</name>
    <dbReference type="NCBI Taxonomy" id="2250252"/>
    <lineage>
        <taxon>Bacteria</taxon>
        <taxon>Candidatus Sumerlaeota</taxon>
        <taxon>Candidatus Sumerlaeia</taxon>
        <taxon>Candidatus Sumerlaeales</taxon>
        <taxon>Candidatus Sumerlaeaceae</taxon>
        <taxon>Candidatus Sumerlaea</taxon>
    </lineage>
</organism>
<keyword evidence="1" id="KW-0472">Membrane</keyword>
<keyword evidence="1" id="KW-1133">Transmembrane helix</keyword>
<name>A0A2Z4Y909_SUMC1</name>
<dbReference type="KEGG" id="schv:BRCON_2128"/>
<accession>A0A2Z4Y909</accession>
<proteinExistence type="predicted"/>
<dbReference type="Proteomes" id="UP000262583">
    <property type="component" value="Chromosome"/>
</dbReference>
<sequence length="75" mass="8191">MAPGARLTRCYFFFAAVFFAAGFAAFLVVAFLAAGFLAVAMLLTSFLLEFTTSDATIIFIISAGCQKKRYKKVFV</sequence>
<dbReference type="AlphaFoldDB" id="A0A2Z4Y909"/>
<evidence type="ECO:0000313" key="2">
    <source>
        <dbReference type="EMBL" id="AXA36905.1"/>
    </source>
</evidence>
<evidence type="ECO:0000313" key="3">
    <source>
        <dbReference type="Proteomes" id="UP000262583"/>
    </source>
</evidence>
<evidence type="ECO:0000256" key="1">
    <source>
        <dbReference type="SAM" id="Phobius"/>
    </source>
</evidence>